<gene>
    <name evidence="1" type="ORF">S01H1_72420</name>
</gene>
<evidence type="ECO:0000313" key="1">
    <source>
        <dbReference type="EMBL" id="GAG35016.1"/>
    </source>
</evidence>
<dbReference type="EMBL" id="BARS01048296">
    <property type="protein sequence ID" value="GAG35016.1"/>
    <property type="molecule type" value="Genomic_DNA"/>
</dbReference>
<comment type="caution">
    <text evidence="1">The sequence shown here is derived from an EMBL/GenBank/DDBJ whole genome shotgun (WGS) entry which is preliminary data.</text>
</comment>
<protein>
    <submittedName>
        <fullName evidence="1">Uncharacterized protein</fullName>
    </submittedName>
</protein>
<accession>X0YDY8</accession>
<organism evidence="1">
    <name type="scientific">marine sediment metagenome</name>
    <dbReference type="NCBI Taxonomy" id="412755"/>
    <lineage>
        <taxon>unclassified sequences</taxon>
        <taxon>metagenomes</taxon>
        <taxon>ecological metagenomes</taxon>
    </lineage>
</organism>
<name>X0YDY8_9ZZZZ</name>
<sequence length="140" mass="15067">MENVRYLLPLTKTEAPVFALNETGDPLSPLHEASTLYNPVLSPNVRVACASPSESVVLVSEERLWPVASAGFVATLQLTVTPLTAFPLASVTLTTKGLVKAVFAFPVWQLPETRAMFWASLELAVALKVMGEPETEVAEA</sequence>
<reference evidence="1" key="1">
    <citation type="journal article" date="2014" name="Front. Microbiol.">
        <title>High frequency of phylogenetically diverse reductive dehalogenase-homologous genes in deep subseafloor sedimentary metagenomes.</title>
        <authorList>
            <person name="Kawai M."/>
            <person name="Futagami T."/>
            <person name="Toyoda A."/>
            <person name="Takaki Y."/>
            <person name="Nishi S."/>
            <person name="Hori S."/>
            <person name="Arai W."/>
            <person name="Tsubouchi T."/>
            <person name="Morono Y."/>
            <person name="Uchiyama I."/>
            <person name="Ito T."/>
            <person name="Fujiyama A."/>
            <person name="Inagaki F."/>
            <person name="Takami H."/>
        </authorList>
    </citation>
    <scope>NUCLEOTIDE SEQUENCE</scope>
    <source>
        <strain evidence="1">Expedition CK06-06</strain>
    </source>
</reference>
<proteinExistence type="predicted"/>
<dbReference type="AlphaFoldDB" id="X0YDY8"/>